<comment type="caution">
    <text evidence="2">The sequence shown here is derived from an EMBL/GenBank/DDBJ whole genome shotgun (WGS) entry which is preliminary data.</text>
</comment>
<keyword evidence="3" id="KW-1185">Reference proteome</keyword>
<evidence type="ECO:0000256" key="1">
    <source>
        <dbReference type="SAM" id="MobiDB-lite"/>
    </source>
</evidence>
<dbReference type="Proteomes" id="UP001196413">
    <property type="component" value="Unassembled WGS sequence"/>
</dbReference>
<evidence type="ECO:0000313" key="2">
    <source>
        <dbReference type="EMBL" id="KAJ1355477.1"/>
    </source>
</evidence>
<feature type="region of interest" description="Disordered" evidence="1">
    <location>
        <begin position="1"/>
        <end position="27"/>
    </location>
</feature>
<dbReference type="AlphaFoldDB" id="A0AAD5MVD4"/>
<reference evidence="2" key="1">
    <citation type="submission" date="2021-06" db="EMBL/GenBank/DDBJ databases">
        <title>Parelaphostrongylus tenuis whole genome reference sequence.</title>
        <authorList>
            <person name="Garwood T.J."/>
            <person name="Larsen P.A."/>
            <person name="Fountain-Jones N.M."/>
            <person name="Garbe J.R."/>
            <person name="Macchietto M.G."/>
            <person name="Kania S.A."/>
            <person name="Gerhold R.W."/>
            <person name="Richards J.E."/>
            <person name="Wolf T.M."/>
        </authorList>
    </citation>
    <scope>NUCLEOTIDE SEQUENCE</scope>
    <source>
        <strain evidence="2">MNPRO001-30</strain>
        <tissue evidence="2">Meninges</tissue>
    </source>
</reference>
<name>A0AAD5MVD4_PARTN</name>
<dbReference type="EMBL" id="JAHQIW010002484">
    <property type="protein sequence ID" value="KAJ1355477.1"/>
    <property type="molecule type" value="Genomic_DNA"/>
</dbReference>
<evidence type="ECO:0000313" key="3">
    <source>
        <dbReference type="Proteomes" id="UP001196413"/>
    </source>
</evidence>
<gene>
    <name evidence="2" type="ORF">KIN20_012913</name>
</gene>
<proteinExistence type="predicted"/>
<sequence>MPRSDRPCVLGESDLQAASDAEPSLGTRDLAERVSMLDSGKSAVRAFTNIDT</sequence>
<accession>A0AAD5MVD4</accession>
<protein>
    <submittedName>
        <fullName evidence="2">Uncharacterized protein</fullName>
    </submittedName>
</protein>
<organism evidence="2 3">
    <name type="scientific">Parelaphostrongylus tenuis</name>
    <name type="common">Meningeal worm</name>
    <dbReference type="NCBI Taxonomy" id="148309"/>
    <lineage>
        <taxon>Eukaryota</taxon>
        <taxon>Metazoa</taxon>
        <taxon>Ecdysozoa</taxon>
        <taxon>Nematoda</taxon>
        <taxon>Chromadorea</taxon>
        <taxon>Rhabditida</taxon>
        <taxon>Rhabditina</taxon>
        <taxon>Rhabditomorpha</taxon>
        <taxon>Strongyloidea</taxon>
        <taxon>Metastrongylidae</taxon>
        <taxon>Parelaphostrongylus</taxon>
    </lineage>
</organism>